<dbReference type="GO" id="GO:0006310">
    <property type="term" value="P:DNA recombination"/>
    <property type="evidence" value="ECO:0007669"/>
    <property type="project" value="UniProtKB-KW"/>
</dbReference>
<dbReference type="GO" id="GO:0043139">
    <property type="term" value="F:5'-3' DNA helicase activity"/>
    <property type="evidence" value="ECO:0007669"/>
    <property type="project" value="UniProtKB-EC"/>
</dbReference>
<gene>
    <name evidence="3" type="ORF">IV203_029904</name>
</gene>
<keyword evidence="1" id="KW-0234">DNA repair</keyword>
<comment type="caution">
    <text evidence="3">The sequence shown here is derived from an EMBL/GenBank/DDBJ whole genome shotgun (WGS) entry which is preliminary data.</text>
</comment>
<dbReference type="GO" id="GO:0005524">
    <property type="term" value="F:ATP binding"/>
    <property type="evidence" value="ECO:0007669"/>
    <property type="project" value="UniProtKB-KW"/>
</dbReference>
<dbReference type="GO" id="GO:0006281">
    <property type="term" value="P:DNA repair"/>
    <property type="evidence" value="ECO:0007669"/>
    <property type="project" value="UniProtKB-KW"/>
</dbReference>
<dbReference type="OrthoDB" id="129520at2759"/>
<dbReference type="EMBL" id="JAGRRH010000007">
    <property type="protein sequence ID" value="KAG7367233.1"/>
    <property type="molecule type" value="Genomic_DNA"/>
</dbReference>
<reference evidence="3" key="1">
    <citation type="journal article" date="2021" name="Sci. Rep.">
        <title>Diploid genomic architecture of Nitzschia inconspicua, an elite biomass production diatom.</title>
        <authorList>
            <person name="Oliver A."/>
            <person name="Podell S."/>
            <person name="Pinowska A."/>
            <person name="Traller J.C."/>
            <person name="Smith S.R."/>
            <person name="McClure R."/>
            <person name="Beliaev A."/>
            <person name="Bohutskyi P."/>
            <person name="Hill E.A."/>
            <person name="Rabines A."/>
            <person name="Zheng H."/>
            <person name="Allen L.Z."/>
            <person name="Kuo A."/>
            <person name="Grigoriev I.V."/>
            <person name="Allen A.E."/>
            <person name="Hazlebeck D."/>
            <person name="Allen E.E."/>
        </authorList>
    </citation>
    <scope>NUCLEOTIDE SEQUENCE</scope>
    <source>
        <strain evidence="3">Hildebrandi</strain>
    </source>
</reference>
<comment type="catalytic activity">
    <reaction evidence="1">
        <text>ATP + H2O = ADP + phosphate + H(+)</text>
        <dbReference type="Rhea" id="RHEA:13065"/>
        <dbReference type="ChEBI" id="CHEBI:15377"/>
        <dbReference type="ChEBI" id="CHEBI:15378"/>
        <dbReference type="ChEBI" id="CHEBI:30616"/>
        <dbReference type="ChEBI" id="CHEBI:43474"/>
        <dbReference type="ChEBI" id="CHEBI:456216"/>
        <dbReference type="EC" id="5.6.2.3"/>
    </reaction>
</comment>
<reference evidence="3" key="2">
    <citation type="submission" date="2021-04" db="EMBL/GenBank/DDBJ databases">
        <authorList>
            <person name="Podell S."/>
        </authorList>
    </citation>
    <scope>NUCLEOTIDE SEQUENCE</scope>
    <source>
        <strain evidence="3">Hildebrandi</strain>
    </source>
</reference>
<dbReference type="InterPro" id="IPR010285">
    <property type="entry name" value="DNA_helicase_pif1-like_DEAD"/>
</dbReference>
<dbReference type="GO" id="GO:0000723">
    <property type="term" value="P:telomere maintenance"/>
    <property type="evidence" value="ECO:0007669"/>
    <property type="project" value="InterPro"/>
</dbReference>
<evidence type="ECO:0000259" key="2">
    <source>
        <dbReference type="Pfam" id="PF05970"/>
    </source>
</evidence>
<dbReference type="Pfam" id="PF05970">
    <property type="entry name" value="PIF1"/>
    <property type="match status" value="1"/>
</dbReference>
<evidence type="ECO:0000256" key="1">
    <source>
        <dbReference type="RuleBase" id="RU363044"/>
    </source>
</evidence>
<dbReference type="Proteomes" id="UP000693970">
    <property type="component" value="Unassembled WGS sequence"/>
</dbReference>
<dbReference type="EC" id="5.6.2.3" evidence="1"/>
<organism evidence="3 4">
    <name type="scientific">Nitzschia inconspicua</name>
    <dbReference type="NCBI Taxonomy" id="303405"/>
    <lineage>
        <taxon>Eukaryota</taxon>
        <taxon>Sar</taxon>
        <taxon>Stramenopiles</taxon>
        <taxon>Ochrophyta</taxon>
        <taxon>Bacillariophyta</taxon>
        <taxon>Bacillariophyceae</taxon>
        <taxon>Bacillariophycidae</taxon>
        <taxon>Bacillariales</taxon>
        <taxon>Bacillariaceae</taxon>
        <taxon>Nitzschia</taxon>
    </lineage>
</organism>
<keyword evidence="1" id="KW-0227">DNA damage</keyword>
<dbReference type="AlphaFoldDB" id="A0A9K3LSK3"/>
<evidence type="ECO:0000313" key="3">
    <source>
        <dbReference type="EMBL" id="KAG7367233.1"/>
    </source>
</evidence>
<keyword evidence="4" id="KW-1185">Reference proteome</keyword>
<keyword evidence="1" id="KW-0378">Hydrolase</keyword>
<keyword evidence="1" id="KW-0067">ATP-binding</keyword>
<evidence type="ECO:0000313" key="4">
    <source>
        <dbReference type="Proteomes" id="UP000693970"/>
    </source>
</evidence>
<comment type="similarity">
    <text evidence="1">Belongs to the helicase family.</text>
</comment>
<proteinExistence type="inferred from homology"/>
<dbReference type="GO" id="GO:0016787">
    <property type="term" value="F:hydrolase activity"/>
    <property type="evidence" value="ECO:0007669"/>
    <property type="project" value="UniProtKB-KW"/>
</dbReference>
<protein>
    <recommendedName>
        <fullName evidence="1">ATP-dependent DNA helicase</fullName>
        <ecNumber evidence="1">5.6.2.3</ecNumber>
    </recommendedName>
</protein>
<keyword evidence="1" id="KW-0233">DNA recombination</keyword>
<feature type="domain" description="DNA helicase Pif1-like DEAD-box helicase" evidence="2">
    <location>
        <begin position="10"/>
        <end position="61"/>
    </location>
</feature>
<accession>A0A9K3LSK3</accession>
<keyword evidence="1" id="KW-0347">Helicase</keyword>
<sequence length="224" mass="25187">MKQNFDNPWDPFGGVPIVFSGDFAQLSPVGGRTLHKSEHSNVWKEYLNVFMELRTNHRFDEDVNWGAMLGRFCDVGLSTKEVAIINTQVVGTRSGPRERNIPFDAALATKTNVDRMAINDAISLESTYSTDPGIQPAMHTLCIKAGNLRFDVRGTSCEYCNMKRKAQDIIYAAVGEAHVENQYKKRHDPLLKLYYGRPFYINHNDYVASCVATGALCEFKGVKL</sequence>
<name>A0A9K3LSK3_9STRA</name>
<comment type="cofactor">
    <cofactor evidence="1">
        <name>Mg(2+)</name>
        <dbReference type="ChEBI" id="CHEBI:18420"/>
    </cofactor>
</comment>
<keyword evidence="1" id="KW-0547">Nucleotide-binding</keyword>